<evidence type="ECO:0000256" key="4">
    <source>
        <dbReference type="ARBA" id="ARBA00006564"/>
    </source>
</evidence>
<gene>
    <name evidence="14" type="ORF">niasHT_004341</name>
    <name evidence="15" type="ORF">niasHT_006143</name>
    <name evidence="13" type="ORF">niasHT_013859</name>
</gene>
<evidence type="ECO:0000256" key="1">
    <source>
        <dbReference type="ARBA" id="ARBA00002001"/>
    </source>
</evidence>
<keyword evidence="10" id="KW-0539">Nucleus</keyword>
<name>A0ABD2M2A1_9BILA</name>
<feature type="compositionally biased region" description="Gly residues" evidence="12">
    <location>
        <begin position="1"/>
        <end position="14"/>
    </location>
</feature>
<dbReference type="PROSITE" id="PS00047">
    <property type="entry name" value="HISTONE_H4"/>
    <property type="match status" value="1"/>
</dbReference>
<evidence type="ECO:0000313" key="16">
    <source>
        <dbReference type="Proteomes" id="UP001620626"/>
    </source>
</evidence>
<feature type="region of interest" description="Disordered" evidence="12">
    <location>
        <begin position="1"/>
        <end position="20"/>
    </location>
</feature>
<evidence type="ECO:0000256" key="7">
    <source>
        <dbReference type="ARBA" id="ARBA00022481"/>
    </source>
</evidence>
<comment type="similarity">
    <text evidence="4">Belongs to the histone H4 family.</text>
</comment>
<evidence type="ECO:0000313" key="15">
    <source>
        <dbReference type="EMBL" id="KAL3121637.1"/>
    </source>
</evidence>
<evidence type="ECO:0000256" key="8">
    <source>
        <dbReference type="ARBA" id="ARBA00022990"/>
    </source>
</evidence>
<dbReference type="InterPro" id="IPR001951">
    <property type="entry name" value="Histone_H4"/>
</dbReference>
<dbReference type="EMBL" id="JBICBT010000180">
    <property type="protein sequence ID" value="KAL3121637.1"/>
    <property type="molecule type" value="Genomic_DNA"/>
</dbReference>
<dbReference type="PANTHER" id="PTHR10484">
    <property type="entry name" value="HISTONE H4"/>
    <property type="match status" value="1"/>
</dbReference>
<comment type="caution">
    <text evidence="15">The sequence shown here is derived from an EMBL/GenBank/DDBJ whole genome shotgun (WGS) entry which is preliminary data.</text>
</comment>
<keyword evidence="9" id="KW-0238">DNA-binding</keyword>
<keyword evidence="16" id="KW-1185">Reference proteome</keyword>
<proteinExistence type="inferred from homology"/>
<evidence type="ECO:0000256" key="3">
    <source>
        <dbReference type="ARBA" id="ARBA00004286"/>
    </source>
</evidence>
<sequence length="119" mass="13039">MSGYGKGGKGLGKGGAKRHRKVARYNVQGITKPVIRRLARCGGVKRIPGMNKKEISTAHHGNIQGITSGGINEIWPTIPISEWITTVTQLLQSYESMRLKNKFTRTKQTHQAESVGSPN</sequence>
<keyword evidence="7" id="KW-0488">Methylation</keyword>
<protein>
    <recommendedName>
        <fullName evidence="5">Histone H4</fullName>
    </recommendedName>
</protein>
<dbReference type="InterPro" id="IPR019809">
    <property type="entry name" value="Histone_H4_CS"/>
</dbReference>
<comment type="subcellular location">
    <subcellularLocation>
        <location evidence="3">Chromosome</location>
    </subcellularLocation>
    <subcellularLocation>
        <location evidence="2">Nucleus</location>
    </subcellularLocation>
</comment>
<evidence type="ECO:0000256" key="2">
    <source>
        <dbReference type="ARBA" id="ARBA00004123"/>
    </source>
</evidence>
<dbReference type="Gene3D" id="1.10.20.10">
    <property type="entry name" value="Histone, subunit A"/>
    <property type="match status" value="1"/>
</dbReference>
<keyword evidence="11" id="KW-0544">Nucleosome core</keyword>
<comment type="function">
    <text evidence="1">Core component of nucleosome. Nucleosomes wrap and compact DNA into chromatin, limiting DNA accessibility to the cellular machineries which require DNA as a template. Histones thereby play a central role in transcription regulation, DNA repair, DNA replication and chromosomal stability. DNA accessibility is regulated via a complex set of post-translational modifications of histones, also called histone code, and nucleosome remodeling.</text>
</comment>
<evidence type="ECO:0000256" key="5">
    <source>
        <dbReference type="ARBA" id="ARBA00020836"/>
    </source>
</evidence>
<dbReference type="SUPFAM" id="SSF47113">
    <property type="entry name" value="Histone-fold"/>
    <property type="match status" value="1"/>
</dbReference>
<dbReference type="GO" id="GO:0005634">
    <property type="term" value="C:nucleus"/>
    <property type="evidence" value="ECO:0007669"/>
    <property type="project" value="UniProtKB-SubCell"/>
</dbReference>
<evidence type="ECO:0000256" key="10">
    <source>
        <dbReference type="ARBA" id="ARBA00023242"/>
    </source>
</evidence>
<evidence type="ECO:0000256" key="11">
    <source>
        <dbReference type="ARBA" id="ARBA00023269"/>
    </source>
</evidence>
<evidence type="ECO:0000256" key="6">
    <source>
        <dbReference type="ARBA" id="ARBA00022454"/>
    </source>
</evidence>
<keyword evidence="8" id="KW-0007">Acetylation</keyword>
<evidence type="ECO:0000313" key="13">
    <source>
        <dbReference type="EMBL" id="KAL3113800.1"/>
    </source>
</evidence>
<dbReference type="AlphaFoldDB" id="A0ABD2M2A1"/>
<dbReference type="EMBL" id="JBICBT010000436">
    <property type="protein sequence ID" value="KAL3113800.1"/>
    <property type="molecule type" value="Genomic_DNA"/>
</dbReference>
<dbReference type="PRINTS" id="PR00623">
    <property type="entry name" value="HISTONEH4"/>
</dbReference>
<reference evidence="15 16" key="1">
    <citation type="submission" date="2024-10" db="EMBL/GenBank/DDBJ databases">
        <authorList>
            <person name="Kim D."/>
        </authorList>
    </citation>
    <scope>NUCLEOTIDE SEQUENCE [LARGE SCALE GENOMIC DNA]</scope>
    <source>
        <strain evidence="15">BH-2024</strain>
    </source>
</reference>
<evidence type="ECO:0000256" key="9">
    <source>
        <dbReference type="ARBA" id="ARBA00023125"/>
    </source>
</evidence>
<evidence type="ECO:0000256" key="12">
    <source>
        <dbReference type="SAM" id="MobiDB-lite"/>
    </source>
</evidence>
<accession>A0ABD2M2A1</accession>
<organism evidence="15 16">
    <name type="scientific">Heterodera trifolii</name>
    <dbReference type="NCBI Taxonomy" id="157864"/>
    <lineage>
        <taxon>Eukaryota</taxon>
        <taxon>Metazoa</taxon>
        <taxon>Ecdysozoa</taxon>
        <taxon>Nematoda</taxon>
        <taxon>Chromadorea</taxon>
        <taxon>Rhabditida</taxon>
        <taxon>Tylenchina</taxon>
        <taxon>Tylenchomorpha</taxon>
        <taxon>Tylenchoidea</taxon>
        <taxon>Heteroderidae</taxon>
        <taxon>Heteroderinae</taxon>
        <taxon>Heterodera</taxon>
    </lineage>
</organism>
<dbReference type="GO" id="GO:0000786">
    <property type="term" value="C:nucleosome"/>
    <property type="evidence" value="ECO:0007669"/>
    <property type="project" value="UniProtKB-KW"/>
</dbReference>
<dbReference type="GO" id="GO:0003677">
    <property type="term" value="F:DNA binding"/>
    <property type="evidence" value="ECO:0007669"/>
    <property type="project" value="UniProtKB-KW"/>
</dbReference>
<dbReference type="Proteomes" id="UP001620626">
    <property type="component" value="Unassembled WGS sequence"/>
</dbReference>
<dbReference type="InterPro" id="IPR009072">
    <property type="entry name" value="Histone-fold"/>
</dbReference>
<dbReference type="EMBL" id="JBICBT010000280">
    <property type="protein sequence ID" value="KAL3118394.1"/>
    <property type="molecule type" value="Genomic_DNA"/>
</dbReference>
<keyword evidence="6" id="KW-0158">Chromosome</keyword>
<evidence type="ECO:0000313" key="14">
    <source>
        <dbReference type="EMBL" id="KAL3118394.1"/>
    </source>
</evidence>